<comment type="caution">
    <text evidence="3">The sequence shown here is derived from an EMBL/GenBank/DDBJ whole genome shotgun (WGS) entry which is preliminary data.</text>
</comment>
<dbReference type="GO" id="GO:0003677">
    <property type="term" value="F:DNA binding"/>
    <property type="evidence" value="ECO:0007669"/>
    <property type="project" value="InterPro"/>
</dbReference>
<accession>A0A840NMC8</accession>
<feature type="compositionally biased region" description="Basic and acidic residues" evidence="1">
    <location>
        <begin position="31"/>
        <end position="48"/>
    </location>
</feature>
<name>A0A840NMC8_9PSEU</name>
<dbReference type="EMBL" id="JACHIV010000001">
    <property type="protein sequence ID" value="MBB5072704.1"/>
    <property type="molecule type" value="Genomic_DNA"/>
</dbReference>
<organism evidence="3 4">
    <name type="scientific">Saccharopolyspora gloriosae</name>
    <dbReference type="NCBI Taxonomy" id="455344"/>
    <lineage>
        <taxon>Bacteria</taxon>
        <taxon>Bacillati</taxon>
        <taxon>Actinomycetota</taxon>
        <taxon>Actinomycetes</taxon>
        <taxon>Pseudonocardiales</taxon>
        <taxon>Pseudonocardiaceae</taxon>
        <taxon>Saccharopolyspora</taxon>
    </lineage>
</organism>
<reference evidence="3 4" key="1">
    <citation type="submission" date="2020-08" db="EMBL/GenBank/DDBJ databases">
        <title>Sequencing the genomes of 1000 actinobacteria strains.</title>
        <authorList>
            <person name="Klenk H.-P."/>
        </authorList>
    </citation>
    <scope>NUCLEOTIDE SEQUENCE [LARGE SCALE GENOMIC DNA]</scope>
    <source>
        <strain evidence="3 4">DSM 45582</strain>
    </source>
</reference>
<dbReference type="PROSITE" id="PS50943">
    <property type="entry name" value="HTH_CROC1"/>
    <property type="match status" value="1"/>
</dbReference>
<dbReference type="CDD" id="cd00093">
    <property type="entry name" value="HTH_XRE"/>
    <property type="match status" value="1"/>
</dbReference>
<protein>
    <submittedName>
        <fullName evidence="3">Transcriptional regulator with XRE-family HTH domain</fullName>
    </submittedName>
</protein>
<dbReference type="Pfam" id="PF19054">
    <property type="entry name" value="DUF5753"/>
    <property type="match status" value="1"/>
</dbReference>
<dbReference type="InterPro" id="IPR043917">
    <property type="entry name" value="DUF5753"/>
</dbReference>
<dbReference type="Gene3D" id="1.10.260.40">
    <property type="entry name" value="lambda repressor-like DNA-binding domains"/>
    <property type="match status" value="1"/>
</dbReference>
<proteinExistence type="predicted"/>
<dbReference type="Proteomes" id="UP000580474">
    <property type="component" value="Unassembled WGS sequence"/>
</dbReference>
<evidence type="ECO:0000256" key="1">
    <source>
        <dbReference type="SAM" id="MobiDB-lite"/>
    </source>
</evidence>
<dbReference type="InterPro" id="IPR010982">
    <property type="entry name" value="Lambda_DNA-bd_dom_sf"/>
</dbReference>
<feature type="domain" description="HTH cro/C1-type" evidence="2">
    <location>
        <begin position="17"/>
        <end position="72"/>
    </location>
</feature>
<sequence>MARTSPTFRRRRLARTIKRLREQAGMTQDRAASELDMSKSALSRKETGETAATVHEVRSMMDLYDSYDPDVLDLARAAKQRGWWRAYGVEDRGYVDLETEASWVRELSLMYIPGLLQTEDYMRAIFAADRLRRSQRELDDQVVVRSIRQQQLFDSEQPLRLTAVVDEVALRRPMVEPNVMRSQLTHVLEVISLDTIDLRVLAASAGPHIGLDGAFTLLEFPDPADDEMLYIAHPAGSIHVEKNSEVRRARLVFEQLRADALTAGATVELIGRIAREL</sequence>
<evidence type="ECO:0000313" key="3">
    <source>
        <dbReference type="EMBL" id="MBB5072704.1"/>
    </source>
</evidence>
<dbReference type="RefSeq" id="WP_184484236.1">
    <property type="nucleotide sequence ID" value="NZ_JACHIV010000001.1"/>
</dbReference>
<dbReference type="SUPFAM" id="SSF47413">
    <property type="entry name" value="lambda repressor-like DNA-binding domains"/>
    <property type="match status" value="1"/>
</dbReference>
<dbReference type="SMART" id="SM00530">
    <property type="entry name" value="HTH_XRE"/>
    <property type="match status" value="1"/>
</dbReference>
<dbReference type="InterPro" id="IPR001387">
    <property type="entry name" value="Cro/C1-type_HTH"/>
</dbReference>
<feature type="region of interest" description="Disordered" evidence="1">
    <location>
        <begin position="28"/>
        <end position="49"/>
    </location>
</feature>
<evidence type="ECO:0000259" key="2">
    <source>
        <dbReference type="PROSITE" id="PS50943"/>
    </source>
</evidence>
<gene>
    <name evidence="3" type="ORF">BJ969_005792</name>
</gene>
<dbReference type="AlphaFoldDB" id="A0A840NMC8"/>
<dbReference type="Pfam" id="PF13560">
    <property type="entry name" value="HTH_31"/>
    <property type="match status" value="1"/>
</dbReference>
<keyword evidence="4" id="KW-1185">Reference proteome</keyword>
<evidence type="ECO:0000313" key="4">
    <source>
        <dbReference type="Proteomes" id="UP000580474"/>
    </source>
</evidence>